<evidence type="ECO:0000313" key="1">
    <source>
        <dbReference type="EMBL" id="CDW30825.1"/>
    </source>
</evidence>
<accession>A0A0K2TY94</accession>
<sequence>IIEFEDFLFNYTFVRQNNFLFVQKSLIFNLVPVIGSLNAIELYGGQRRVIKIHGFALSC</sequence>
<feature type="non-terminal residue" evidence="1">
    <location>
        <position position="1"/>
    </location>
</feature>
<name>A0A0K2TY94_LEPSM</name>
<organism evidence="1">
    <name type="scientific">Lepeophtheirus salmonis</name>
    <name type="common">Salmon louse</name>
    <name type="synonym">Caligus salmonis</name>
    <dbReference type="NCBI Taxonomy" id="72036"/>
    <lineage>
        <taxon>Eukaryota</taxon>
        <taxon>Metazoa</taxon>
        <taxon>Ecdysozoa</taxon>
        <taxon>Arthropoda</taxon>
        <taxon>Crustacea</taxon>
        <taxon>Multicrustacea</taxon>
        <taxon>Hexanauplia</taxon>
        <taxon>Copepoda</taxon>
        <taxon>Siphonostomatoida</taxon>
        <taxon>Caligidae</taxon>
        <taxon>Lepeophtheirus</taxon>
    </lineage>
</organism>
<reference evidence="1" key="1">
    <citation type="submission" date="2014-05" db="EMBL/GenBank/DDBJ databases">
        <authorList>
            <person name="Chronopoulou M."/>
        </authorList>
    </citation>
    <scope>NUCLEOTIDE SEQUENCE</scope>
    <source>
        <tissue evidence="1">Whole organism</tissue>
    </source>
</reference>
<dbReference type="AlphaFoldDB" id="A0A0K2TY94"/>
<dbReference type="EMBL" id="HACA01013464">
    <property type="protein sequence ID" value="CDW30825.1"/>
    <property type="molecule type" value="Transcribed_RNA"/>
</dbReference>
<proteinExistence type="predicted"/>
<protein>
    <submittedName>
        <fullName evidence="1">Uncharacterized protein</fullName>
    </submittedName>
</protein>